<evidence type="ECO:0000313" key="2">
    <source>
        <dbReference type="EMBL" id="RST68504.1"/>
    </source>
</evidence>
<proteinExistence type="predicted"/>
<comment type="caution">
    <text evidence="2">The sequence shown here is derived from an EMBL/GenBank/DDBJ whole genome shotgun (WGS) entry which is preliminary data.</text>
</comment>
<keyword evidence="3" id="KW-1185">Reference proteome</keyword>
<evidence type="ECO:0000313" key="3">
    <source>
        <dbReference type="Proteomes" id="UP000279470"/>
    </source>
</evidence>
<gene>
    <name evidence="2" type="ORF">EIC27_02730</name>
</gene>
<dbReference type="EMBL" id="RXFM01000028">
    <property type="protein sequence ID" value="RST68504.1"/>
    <property type="molecule type" value="Genomic_DNA"/>
</dbReference>
<dbReference type="PANTHER" id="PTHR33678">
    <property type="entry name" value="BLL1576 PROTEIN"/>
    <property type="match status" value="1"/>
</dbReference>
<feature type="domain" description="Transposase IS66 central" evidence="1">
    <location>
        <begin position="4"/>
        <end position="97"/>
    </location>
</feature>
<protein>
    <recommendedName>
        <fullName evidence="1">Transposase IS66 central domain-containing protein</fullName>
    </recommendedName>
</protein>
<reference evidence="3" key="1">
    <citation type="submission" date="2018-11" db="EMBL/GenBank/DDBJ databases">
        <title>Phylogenetic, genomic, and biogeographic characterization of a novel and ubiquitous marine invertebrate-associated Rickettsiales parasite, Candidatus Marinoinvertebrata rohwerii, gen. nov., sp. nov.</title>
        <authorList>
            <person name="Klinges J.G."/>
            <person name="Rosales S.M."/>
            <person name="Mcminds R."/>
            <person name="Shaver E.C."/>
            <person name="Shantz A."/>
            <person name="Peters E.C."/>
            <person name="Burkepile D.E."/>
            <person name="Silliman B.R."/>
            <person name="Vega Thurber R.L."/>
        </authorList>
    </citation>
    <scope>NUCLEOTIDE SEQUENCE [LARGE SCALE GENOMIC DNA]</scope>
    <source>
        <strain evidence="3">a_cerv_44</strain>
    </source>
</reference>
<name>A0A3S0FR64_9RICK</name>
<dbReference type="AlphaFoldDB" id="A0A3S0FR64"/>
<dbReference type="InterPro" id="IPR052344">
    <property type="entry name" value="Transposase-related"/>
</dbReference>
<dbReference type="Proteomes" id="UP000279470">
    <property type="component" value="Unassembled WGS sequence"/>
</dbReference>
<dbReference type="Pfam" id="PF03050">
    <property type="entry name" value="DDE_Tnp_IS66"/>
    <property type="match status" value="1"/>
</dbReference>
<dbReference type="InterPro" id="IPR004291">
    <property type="entry name" value="Transposase_IS66_central"/>
</dbReference>
<dbReference type="OrthoDB" id="9800877at2"/>
<sequence>MWIKEFKGYHQTDAYSGYAGLHDKKEITWVACWAHARRKYIEITKTIKTPGIAHKMVKYIGQLYKIEREALDKKLDPGETKKLREKNAVPFLSRLLRSHPVPRVIVTDKLRSYIKPIK</sequence>
<organism evidence="2 3">
    <name type="scientific">Candidatus Aquarickettsia rohweri</name>
    <dbReference type="NCBI Taxonomy" id="2602574"/>
    <lineage>
        <taxon>Bacteria</taxon>
        <taxon>Pseudomonadati</taxon>
        <taxon>Pseudomonadota</taxon>
        <taxon>Alphaproteobacteria</taxon>
        <taxon>Rickettsiales</taxon>
        <taxon>Candidatus Midichloriaceae</taxon>
        <taxon>Candidatus Aquarickettsia</taxon>
    </lineage>
</organism>
<accession>A0A3S0FR64</accession>
<evidence type="ECO:0000259" key="1">
    <source>
        <dbReference type="Pfam" id="PF03050"/>
    </source>
</evidence>